<protein>
    <submittedName>
        <fullName evidence="5">Winged helix-turn-helix transcriptional regulator</fullName>
    </submittedName>
</protein>
<keyword evidence="3" id="KW-0804">Transcription</keyword>
<dbReference type="CDD" id="cd00090">
    <property type="entry name" value="HTH_ARSR"/>
    <property type="match status" value="1"/>
</dbReference>
<comment type="caution">
    <text evidence="5">The sequence shown here is derived from an EMBL/GenBank/DDBJ whole genome shotgun (WGS) entry which is preliminary data.</text>
</comment>
<feature type="domain" description="HTH arsR-type" evidence="4">
    <location>
        <begin position="10"/>
        <end position="105"/>
    </location>
</feature>
<dbReference type="PRINTS" id="PR00778">
    <property type="entry name" value="HTHARSR"/>
</dbReference>
<evidence type="ECO:0000313" key="6">
    <source>
        <dbReference type="Proteomes" id="UP000602284"/>
    </source>
</evidence>
<keyword evidence="2" id="KW-0238">DNA-binding</keyword>
<name>A0ABS1J8P1_9BACL</name>
<evidence type="ECO:0000256" key="1">
    <source>
        <dbReference type="ARBA" id="ARBA00023015"/>
    </source>
</evidence>
<dbReference type="InterPro" id="IPR051011">
    <property type="entry name" value="Metal_resp_trans_reg"/>
</dbReference>
<keyword evidence="6" id="KW-1185">Reference proteome</keyword>
<dbReference type="Proteomes" id="UP000602284">
    <property type="component" value="Unassembled WGS sequence"/>
</dbReference>
<accession>A0ABS1J8P1</accession>
<dbReference type="InterPro" id="IPR011991">
    <property type="entry name" value="ArsR-like_HTH"/>
</dbReference>
<evidence type="ECO:0000256" key="2">
    <source>
        <dbReference type="ARBA" id="ARBA00023125"/>
    </source>
</evidence>
<dbReference type="Gene3D" id="1.10.10.10">
    <property type="entry name" value="Winged helix-like DNA-binding domain superfamily/Winged helix DNA-binding domain"/>
    <property type="match status" value="1"/>
</dbReference>
<dbReference type="SUPFAM" id="SSF46785">
    <property type="entry name" value="Winged helix' DNA-binding domain"/>
    <property type="match status" value="1"/>
</dbReference>
<keyword evidence="1" id="KW-0805">Transcription regulation</keyword>
<dbReference type="Pfam" id="PF01022">
    <property type="entry name" value="HTH_5"/>
    <property type="match status" value="1"/>
</dbReference>
<gene>
    <name evidence="5" type="ORF">JJB07_08170</name>
</gene>
<dbReference type="PROSITE" id="PS50987">
    <property type="entry name" value="HTH_ARSR_2"/>
    <property type="match status" value="1"/>
</dbReference>
<evidence type="ECO:0000313" key="5">
    <source>
        <dbReference type="EMBL" id="MBL0386624.1"/>
    </source>
</evidence>
<evidence type="ECO:0000259" key="4">
    <source>
        <dbReference type="PROSITE" id="PS50987"/>
    </source>
</evidence>
<dbReference type="PANTHER" id="PTHR43132">
    <property type="entry name" value="ARSENICAL RESISTANCE OPERON REPRESSOR ARSR-RELATED"/>
    <property type="match status" value="1"/>
</dbReference>
<dbReference type="InterPro" id="IPR036388">
    <property type="entry name" value="WH-like_DNA-bd_sf"/>
</dbReference>
<dbReference type="NCBIfam" id="NF033788">
    <property type="entry name" value="HTH_metalloreg"/>
    <property type="match status" value="1"/>
</dbReference>
<dbReference type="EMBL" id="JAEQNB010000002">
    <property type="protein sequence ID" value="MBL0386624.1"/>
    <property type="molecule type" value="Genomic_DNA"/>
</dbReference>
<dbReference type="RefSeq" id="WP_201633444.1">
    <property type="nucleotide sequence ID" value="NZ_JAEQNB010000002.1"/>
</dbReference>
<proteinExistence type="predicted"/>
<organism evidence="5 6">
    <name type="scientific">Tumebacillus amylolyticus</name>
    <dbReference type="NCBI Taxonomy" id="2801339"/>
    <lineage>
        <taxon>Bacteria</taxon>
        <taxon>Bacillati</taxon>
        <taxon>Bacillota</taxon>
        <taxon>Bacilli</taxon>
        <taxon>Bacillales</taxon>
        <taxon>Alicyclobacillaceae</taxon>
        <taxon>Tumebacillus</taxon>
    </lineage>
</organism>
<reference evidence="5 6" key="1">
    <citation type="submission" date="2021-01" db="EMBL/GenBank/DDBJ databases">
        <title>Tumebacillus sp. strain ITR2 16S ribosomal RNA gene Genome sequencing and assembly.</title>
        <authorList>
            <person name="Kang M."/>
        </authorList>
    </citation>
    <scope>NUCLEOTIDE SEQUENCE [LARGE SCALE GENOMIC DNA]</scope>
    <source>
        <strain evidence="5 6">ITR2</strain>
    </source>
</reference>
<dbReference type="PANTHER" id="PTHR43132:SF6">
    <property type="entry name" value="HTH-TYPE TRANSCRIPTIONAL REPRESSOR CZRA"/>
    <property type="match status" value="1"/>
</dbReference>
<evidence type="ECO:0000256" key="3">
    <source>
        <dbReference type="ARBA" id="ARBA00023163"/>
    </source>
</evidence>
<sequence>MKNTPDDNDFAVSTFRNCIPIFSALGDAKRQDIILLLAEHEPLNVNQIAEHIELSRPAISHHLKILRDVGLVSVDRKGTENNYSLELGDALVTIKQLVETVEKACL</sequence>
<dbReference type="InterPro" id="IPR001845">
    <property type="entry name" value="HTH_ArsR_DNA-bd_dom"/>
</dbReference>
<dbReference type="SMART" id="SM00418">
    <property type="entry name" value="HTH_ARSR"/>
    <property type="match status" value="1"/>
</dbReference>
<dbReference type="InterPro" id="IPR036390">
    <property type="entry name" value="WH_DNA-bd_sf"/>
</dbReference>